<dbReference type="PANTHER" id="PTHR43877">
    <property type="entry name" value="AMINOALKYLPHOSPHONATE N-ACETYLTRANSFERASE-RELATED-RELATED"/>
    <property type="match status" value="1"/>
</dbReference>
<protein>
    <submittedName>
        <fullName evidence="4">GCN5-related N-acetyltransferase</fullName>
    </submittedName>
</protein>
<dbReference type="EMBL" id="CP000390">
    <property type="protein sequence ID" value="ABG64093.1"/>
    <property type="molecule type" value="Genomic_DNA"/>
</dbReference>
<feature type="domain" description="N-acetyltransferase" evidence="3">
    <location>
        <begin position="23"/>
        <end position="167"/>
    </location>
</feature>
<dbReference type="GO" id="GO:0016747">
    <property type="term" value="F:acyltransferase activity, transferring groups other than amino-acyl groups"/>
    <property type="evidence" value="ECO:0007669"/>
    <property type="project" value="InterPro"/>
</dbReference>
<evidence type="ECO:0000259" key="3">
    <source>
        <dbReference type="PROSITE" id="PS51186"/>
    </source>
</evidence>
<dbReference type="KEGG" id="mes:Meso_2716"/>
<reference evidence="4" key="1">
    <citation type="submission" date="2006-06" db="EMBL/GenBank/DDBJ databases">
        <title>Complete sequence of chromosome of Chelativorans sp. BNC1.</title>
        <authorList>
            <consortium name="US DOE Joint Genome Institute"/>
            <person name="Copeland A."/>
            <person name="Lucas S."/>
            <person name="Lapidus A."/>
            <person name="Barry K."/>
            <person name="Detter J.C."/>
            <person name="Glavina del Rio T."/>
            <person name="Hammon N."/>
            <person name="Israni S."/>
            <person name="Dalin E."/>
            <person name="Tice H."/>
            <person name="Pitluck S."/>
            <person name="Chertkov O."/>
            <person name="Brettin T."/>
            <person name="Bruce D."/>
            <person name="Han C."/>
            <person name="Tapia R."/>
            <person name="Gilna P."/>
            <person name="Schmutz J."/>
            <person name="Larimer F."/>
            <person name="Land M."/>
            <person name="Hauser L."/>
            <person name="Kyrpides N."/>
            <person name="Mikhailova N."/>
            <person name="Richardson P."/>
        </authorList>
    </citation>
    <scope>NUCLEOTIDE SEQUENCE</scope>
    <source>
        <strain evidence="4">BNC1</strain>
    </source>
</reference>
<dbReference type="AlphaFoldDB" id="Q11ET2"/>
<dbReference type="PANTHER" id="PTHR43877:SF1">
    <property type="entry name" value="ACETYLTRANSFERASE"/>
    <property type="match status" value="1"/>
</dbReference>
<evidence type="ECO:0000256" key="1">
    <source>
        <dbReference type="ARBA" id="ARBA00022679"/>
    </source>
</evidence>
<keyword evidence="1 4" id="KW-0808">Transferase</keyword>
<keyword evidence="2" id="KW-0012">Acyltransferase</keyword>
<dbReference type="CDD" id="cd04301">
    <property type="entry name" value="NAT_SF"/>
    <property type="match status" value="1"/>
</dbReference>
<evidence type="ECO:0000313" key="4">
    <source>
        <dbReference type="EMBL" id="ABG64093.1"/>
    </source>
</evidence>
<sequence>MSQHAVETFGIDDFPAVGKTPAFSVAPETPADIPAREALLDRAMGPKRRRKSSEKLRRGRLPAEGLAFVARAADGSLIGTVRLWNVRLGHGGSPALLLGPLSVEPSLKSMGVGKALMQHAIAEAGRLGHGAILLVGDAPYYARFGFSAEKTDRLAMPGPYEKERFLALELVDGALNGAQGVLEPAGRKISLAA</sequence>
<dbReference type="eggNOG" id="COG3153">
    <property type="taxonomic scope" value="Bacteria"/>
</dbReference>
<organism evidence="4">
    <name type="scientific">Chelativorans sp. (strain BNC1)</name>
    <dbReference type="NCBI Taxonomy" id="266779"/>
    <lineage>
        <taxon>Bacteria</taxon>
        <taxon>Pseudomonadati</taxon>
        <taxon>Pseudomonadota</taxon>
        <taxon>Alphaproteobacteria</taxon>
        <taxon>Hyphomicrobiales</taxon>
        <taxon>Phyllobacteriaceae</taxon>
        <taxon>Chelativorans</taxon>
    </lineage>
</organism>
<dbReference type="Pfam" id="PF00583">
    <property type="entry name" value="Acetyltransf_1"/>
    <property type="match status" value="1"/>
</dbReference>
<proteinExistence type="predicted"/>
<dbReference type="PROSITE" id="PS51186">
    <property type="entry name" value="GNAT"/>
    <property type="match status" value="1"/>
</dbReference>
<name>Q11ET2_CHESB</name>
<dbReference type="OrthoDB" id="9815099at2"/>
<gene>
    <name evidence="4" type="ordered locus">Meso_2716</name>
</gene>
<dbReference type="InterPro" id="IPR000182">
    <property type="entry name" value="GNAT_dom"/>
</dbReference>
<evidence type="ECO:0000256" key="2">
    <source>
        <dbReference type="ARBA" id="ARBA00023315"/>
    </source>
</evidence>
<dbReference type="InterPro" id="IPR050832">
    <property type="entry name" value="Bact_Acetyltransf"/>
</dbReference>
<dbReference type="InterPro" id="IPR016181">
    <property type="entry name" value="Acyl_CoA_acyltransferase"/>
</dbReference>
<dbReference type="STRING" id="266779.Meso_2716"/>
<accession>Q11ET2</accession>
<dbReference type="HOGENOM" id="CLU_081840_0_1_5"/>
<dbReference type="SUPFAM" id="SSF55729">
    <property type="entry name" value="Acyl-CoA N-acyltransferases (Nat)"/>
    <property type="match status" value="1"/>
</dbReference>
<dbReference type="Gene3D" id="3.40.630.30">
    <property type="match status" value="1"/>
</dbReference>